<sequence length="168" mass="18366">MSRRVAGSRSGRGVVCAFVGGLFGWLVGVVFLFWPVLLAIGAVAWRNEVLAKRIRLNQAELRILIGQTMDEAARGRELGVERSFVAWRVEWAESGAMRVENTGRDKARSVTAKASNSSGSAEKTVSSVEPGDSVNLGVVLAAAEDTQVEVTWRSELGRWTTERYAVKR</sequence>
<name>A0A378UAC2_MYCFO</name>
<organism evidence="3 4">
    <name type="scientific">Mycolicibacterium fortuitum</name>
    <name type="common">Mycobacterium fortuitum</name>
    <dbReference type="NCBI Taxonomy" id="1766"/>
    <lineage>
        <taxon>Bacteria</taxon>
        <taxon>Bacillati</taxon>
        <taxon>Actinomycetota</taxon>
        <taxon>Actinomycetes</taxon>
        <taxon>Mycobacteriales</taxon>
        <taxon>Mycobacteriaceae</taxon>
        <taxon>Mycolicibacterium</taxon>
    </lineage>
</organism>
<keyword evidence="2" id="KW-0472">Membrane</keyword>
<proteinExistence type="predicted"/>
<evidence type="ECO:0000256" key="1">
    <source>
        <dbReference type="SAM" id="MobiDB-lite"/>
    </source>
</evidence>
<dbReference type="AlphaFoldDB" id="A0A378UAC2"/>
<feature type="transmembrane region" description="Helical" evidence="2">
    <location>
        <begin position="22"/>
        <end position="45"/>
    </location>
</feature>
<dbReference type="EMBL" id="UGQY01000001">
    <property type="protein sequence ID" value="STZ73703.1"/>
    <property type="molecule type" value="Genomic_DNA"/>
</dbReference>
<evidence type="ECO:0000313" key="4">
    <source>
        <dbReference type="Proteomes" id="UP000255389"/>
    </source>
</evidence>
<protein>
    <submittedName>
        <fullName evidence="3">Uncharacterized protein</fullName>
    </submittedName>
</protein>
<keyword evidence="2" id="KW-1133">Transmembrane helix</keyword>
<feature type="compositionally biased region" description="Polar residues" evidence="1">
    <location>
        <begin position="112"/>
        <end position="127"/>
    </location>
</feature>
<feature type="region of interest" description="Disordered" evidence="1">
    <location>
        <begin position="102"/>
        <end position="129"/>
    </location>
</feature>
<reference evidence="3 4" key="1">
    <citation type="submission" date="2018-06" db="EMBL/GenBank/DDBJ databases">
        <authorList>
            <consortium name="Pathogen Informatics"/>
            <person name="Doyle S."/>
        </authorList>
    </citation>
    <scope>NUCLEOTIDE SEQUENCE [LARGE SCALE GENOMIC DNA]</scope>
    <source>
        <strain evidence="3 4">NCTC1542</strain>
    </source>
</reference>
<dbReference type="RefSeq" id="WP_219996717.1">
    <property type="nucleotide sequence ID" value="NZ_VHPZ01000099.1"/>
</dbReference>
<evidence type="ECO:0000256" key="2">
    <source>
        <dbReference type="SAM" id="Phobius"/>
    </source>
</evidence>
<dbReference type="Proteomes" id="UP000255389">
    <property type="component" value="Unassembled WGS sequence"/>
</dbReference>
<gene>
    <name evidence="3" type="ORF">NCTC1542_01246</name>
</gene>
<accession>A0A378UAC2</accession>
<evidence type="ECO:0000313" key="3">
    <source>
        <dbReference type="EMBL" id="STZ73703.1"/>
    </source>
</evidence>
<keyword evidence="2" id="KW-0812">Transmembrane</keyword>